<evidence type="ECO:0000313" key="2">
    <source>
        <dbReference type="EMBL" id="KAK1847142.1"/>
    </source>
</evidence>
<proteinExistence type="predicted"/>
<feature type="region of interest" description="Disordered" evidence="1">
    <location>
        <begin position="24"/>
        <end position="92"/>
    </location>
</feature>
<reference evidence="2" key="1">
    <citation type="submission" date="2023-01" db="EMBL/GenBank/DDBJ databases">
        <title>Colletotrichum chrysophilum M932 genome sequence.</title>
        <authorList>
            <person name="Baroncelli R."/>
        </authorList>
    </citation>
    <scope>NUCLEOTIDE SEQUENCE</scope>
    <source>
        <strain evidence="2">M932</strain>
    </source>
</reference>
<dbReference type="Proteomes" id="UP001243330">
    <property type="component" value="Unassembled WGS sequence"/>
</dbReference>
<sequence length="92" mass="10099">MDDPQRRWTAMLGPRAFYHGFDKTSANATRCPPSRQTEQSSLRASSAAPGTQITPDRPPEHLDVAAPDSRAIVPQTSPSHRRVSRHGQGELP</sequence>
<gene>
    <name evidence="2" type="ORF">CCHR01_10248</name>
</gene>
<dbReference type="AlphaFoldDB" id="A0AAD9EGZ6"/>
<evidence type="ECO:0000313" key="3">
    <source>
        <dbReference type="Proteomes" id="UP001243330"/>
    </source>
</evidence>
<feature type="compositionally biased region" description="Polar residues" evidence="1">
    <location>
        <begin position="24"/>
        <end position="54"/>
    </location>
</feature>
<accession>A0AAD9EGZ6</accession>
<evidence type="ECO:0000256" key="1">
    <source>
        <dbReference type="SAM" id="MobiDB-lite"/>
    </source>
</evidence>
<organism evidence="2 3">
    <name type="scientific">Colletotrichum chrysophilum</name>
    <dbReference type="NCBI Taxonomy" id="1836956"/>
    <lineage>
        <taxon>Eukaryota</taxon>
        <taxon>Fungi</taxon>
        <taxon>Dikarya</taxon>
        <taxon>Ascomycota</taxon>
        <taxon>Pezizomycotina</taxon>
        <taxon>Sordariomycetes</taxon>
        <taxon>Hypocreomycetidae</taxon>
        <taxon>Glomerellales</taxon>
        <taxon>Glomerellaceae</taxon>
        <taxon>Colletotrichum</taxon>
        <taxon>Colletotrichum gloeosporioides species complex</taxon>
    </lineage>
</organism>
<comment type="caution">
    <text evidence="2">The sequence shown here is derived from an EMBL/GenBank/DDBJ whole genome shotgun (WGS) entry which is preliminary data.</text>
</comment>
<protein>
    <submittedName>
        <fullName evidence="2">Uncharacterized protein</fullName>
    </submittedName>
</protein>
<name>A0AAD9EGZ6_9PEZI</name>
<keyword evidence="3" id="KW-1185">Reference proteome</keyword>
<dbReference type="EMBL" id="JAQOWY010000212">
    <property type="protein sequence ID" value="KAK1847142.1"/>
    <property type="molecule type" value="Genomic_DNA"/>
</dbReference>